<dbReference type="InterPro" id="IPR039421">
    <property type="entry name" value="Type_1_exporter"/>
</dbReference>
<dbReference type="PANTHER" id="PTHR24222:SF76">
    <property type="entry name" value="MYCOBACTIN IMPORT ATP-BINDING_PERMEASE PROTEIN IRTB"/>
    <property type="match status" value="1"/>
</dbReference>
<dbReference type="SUPFAM" id="SSF52540">
    <property type="entry name" value="P-loop containing nucleoside triphosphate hydrolases"/>
    <property type="match status" value="1"/>
</dbReference>
<feature type="domain" description="ABC transporter" evidence="1">
    <location>
        <begin position="14"/>
        <end position="77"/>
    </location>
</feature>
<dbReference type="Pfam" id="PF00005">
    <property type="entry name" value="ABC_tran"/>
    <property type="match status" value="1"/>
</dbReference>
<gene>
    <name evidence="2" type="ORF">BRAN1462_LOCUS8876</name>
</gene>
<dbReference type="PANTHER" id="PTHR24222">
    <property type="entry name" value="ABC TRANSPORTER B FAMILY"/>
    <property type="match status" value="1"/>
</dbReference>
<dbReference type="EMBL" id="HBGW01013967">
    <property type="protein sequence ID" value="CAD9518912.1"/>
    <property type="molecule type" value="Transcribed_RNA"/>
</dbReference>
<dbReference type="InterPro" id="IPR003439">
    <property type="entry name" value="ABC_transporter-like_ATP-bd"/>
</dbReference>
<protein>
    <recommendedName>
        <fullName evidence="1">ABC transporter domain-containing protein</fullName>
    </recommendedName>
</protein>
<accession>A0A7S2N430</accession>
<evidence type="ECO:0000259" key="1">
    <source>
        <dbReference type="Pfam" id="PF00005"/>
    </source>
</evidence>
<dbReference type="AlphaFoldDB" id="A0A7S2N430"/>
<sequence length="149" mass="15998">MSLEENVKYSRPDATHEQVVEAAKQANMEYVLNGSVQWSATVGTKGGQLSGGQKQRCAIARAILRNPSVLLLDEATSALDSVAEVAVQQALDVAKKNRTTFTIAHRLSTIKDCDLILVVAEGMIAESGSHSELLAQGGLYHSLHRQGAR</sequence>
<reference evidence="2" key="1">
    <citation type="submission" date="2021-01" db="EMBL/GenBank/DDBJ databases">
        <authorList>
            <person name="Corre E."/>
            <person name="Pelletier E."/>
            <person name="Niang G."/>
            <person name="Scheremetjew M."/>
            <person name="Finn R."/>
            <person name="Kale V."/>
            <person name="Holt S."/>
            <person name="Cochrane G."/>
            <person name="Meng A."/>
            <person name="Brown T."/>
            <person name="Cohen L."/>
        </authorList>
    </citation>
    <scope>NUCLEOTIDE SEQUENCE</scope>
    <source>
        <strain evidence="2">RCC3387</strain>
    </source>
</reference>
<dbReference type="Gene3D" id="3.40.50.300">
    <property type="entry name" value="P-loop containing nucleotide triphosphate hydrolases"/>
    <property type="match status" value="1"/>
</dbReference>
<name>A0A7S2N430_9DINO</name>
<dbReference type="GO" id="GO:0005524">
    <property type="term" value="F:ATP binding"/>
    <property type="evidence" value="ECO:0007669"/>
    <property type="project" value="InterPro"/>
</dbReference>
<dbReference type="GO" id="GO:0016887">
    <property type="term" value="F:ATP hydrolysis activity"/>
    <property type="evidence" value="ECO:0007669"/>
    <property type="project" value="InterPro"/>
</dbReference>
<proteinExistence type="predicted"/>
<dbReference type="GO" id="GO:0042626">
    <property type="term" value="F:ATPase-coupled transmembrane transporter activity"/>
    <property type="evidence" value="ECO:0007669"/>
    <property type="project" value="TreeGrafter"/>
</dbReference>
<organism evidence="2">
    <name type="scientific">Zooxanthella nutricula</name>
    <dbReference type="NCBI Taxonomy" id="1333877"/>
    <lineage>
        <taxon>Eukaryota</taxon>
        <taxon>Sar</taxon>
        <taxon>Alveolata</taxon>
        <taxon>Dinophyceae</taxon>
        <taxon>Peridiniales</taxon>
        <taxon>Peridiniales incertae sedis</taxon>
        <taxon>Zooxanthella</taxon>
    </lineage>
</organism>
<evidence type="ECO:0000313" key="2">
    <source>
        <dbReference type="EMBL" id="CAD9518912.1"/>
    </source>
</evidence>
<dbReference type="InterPro" id="IPR027417">
    <property type="entry name" value="P-loop_NTPase"/>
</dbReference>
<dbReference type="GO" id="GO:0005886">
    <property type="term" value="C:plasma membrane"/>
    <property type="evidence" value="ECO:0007669"/>
    <property type="project" value="TreeGrafter"/>
</dbReference>